<dbReference type="EMBL" id="OW240914">
    <property type="protein sequence ID" value="CAH2278597.1"/>
    <property type="molecule type" value="Genomic_DNA"/>
</dbReference>
<reference evidence="1" key="1">
    <citation type="submission" date="2022-03" db="EMBL/GenBank/DDBJ databases">
        <authorList>
            <person name="Alioto T."/>
            <person name="Alioto T."/>
            <person name="Gomez Garrido J."/>
        </authorList>
    </citation>
    <scope>NUCLEOTIDE SEQUENCE</scope>
</reference>
<proteinExistence type="predicted"/>
<accession>A0AAD1RW92</accession>
<protein>
    <submittedName>
        <fullName evidence="1">Uncharacterized protein</fullName>
    </submittedName>
</protein>
<keyword evidence="2" id="KW-1185">Reference proteome</keyword>
<sequence>MPTRVEAGAYLGGSFCATTERCREGSSTQGRMGIRSAVPPSCLPLKAQALPLRWYLKKRTGDFMREIFRPCERRTKASFQVALGSAPLSLLLPCIPGSVVRATWPRSFGSFCQAIVGDGL</sequence>
<name>A0AAD1RW92_PELCU</name>
<gene>
    <name evidence="1" type="ORF">PECUL_23A035840</name>
</gene>
<dbReference type="AlphaFoldDB" id="A0AAD1RW92"/>
<organism evidence="1 2">
    <name type="scientific">Pelobates cultripes</name>
    <name type="common">Western spadefoot toad</name>
    <dbReference type="NCBI Taxonomy" id="61616"/>
    <lineage>
        <taxon>Eukaryota</taxon>
        <taxon>Metazoa</taxon>
        <taxon>Chordata</taxon>
        <taxon>Craniata</taxon>
        <taxon>Vertebrata</taxon>
        <taxon>Euteleostomi</taxon>
        <taxon>Amphibia</taxon>
        <taxon>Batrachia</taxon>
        <taxon>Anura</taxon>
        <taxon>Pelobatoidea</taxon>
        <taxon>Pelobatidae</taxon>
        <taxon>Pelobates</taxon>
    </lineage>
</organism>
<dbReference type="Proteomes" id="UP001295444">
    <property type="component" value="Chromosome 03"/>
</dbReference>
<evidence type="ECO:0000313" key="2">
    <source>
        <dbReference type="Proteomes" id="UP001295444"/>
    </source>
</evidence>
<evidence type="ECO:0000313" key="1">
    <source>
        <dbReference type="EMBL" id="CAH2278597.1"/>
    </source>
</evidence>